<evidence type="ECO:0000313" key="2">
    <source>
        <dbReference type="EMBL" id="ERN09887.1"/>
    </source>
</evidence>
<reference evidence="3" key="1">
    <citation type="journal article" date="2013" name="Science">
        <title>The Amborella genome and the evolution of flowering plants.</title>
        <authorList>
            <consortium name="Amborella Genome Project"/>
        </authorList>
    </citation>
    <scope>NUCLEOTIDE SEQUENCE [LARGE SCALE GENOMIC DNA]</scope>
</reference>
<feature type="compositionally biased region" description="Basic and acidic residues" evidence="1">
    <location>
        <begin position="82"/>
        <end position="94"/>
    </location>
</feature>
<feature type="region of interest" description="Disordered" evidence="1">
    <location>
        <begin position="68"/>
        <end position="94"/>
    </location>
</feature>
<evidence type="ECO:0000313" key="3">
    <source>
        <dbReference type="Proteomes" id="UP000017836"/>
    </source>
</evidence>
<dbReference type="Gramene" id="ERN09887">
    <property type="protein sequence ID" value="ERN09887"/>
    <property type="gene ID" value="AMTR_s00013p00134090"/>
</dbReference>
<sequence length="94" mass="10081">MGDRRKDAPEGGLKPVQEGATGARSLRPRSRRSSFLGGRLGGARSQFERGPQERGACRREVTGLAFMAEDLGERGASSRGGHKSEEPANEKSQV</sequence>
<evidence type="ECO:0000256" key="1">
    <source>
        <dbReference type="SAM" id="MobiDB-lite"/>
    </source>
</evidence>
<feature type="compositionally biased region" description="Basic and acidic residues" evidence="1">
    <location>
        <begin position="46"/>
        <end position="56"/>
    </location>
</feature>
<feature type="region of interest" description="Disordered" evidence="1">
    <location>
        <begin position="1"/>
        <end position="56"/>
    </location>
</feature>
<gene>
    <name evidence="2" type="ORF">AMTR_s00013p00134090</name>
</gene>
<feature type="compositionally biased region" description="Low complexity" evidence="1">
    <location>
        <begin position="33"/>
        <end position="45"/>
    </location>
</feature>
<dbReference type="AlphaFoldDB" id="W1PIT1"/>
<dbReference type="Proteomes" id="UP000017836">
    <property type="component" value="Unassembled WGS sequence"/>
</dbReference>
<name>W1PIT1_AMBTC</name>
<protein>
    <submittedName>
        <fullName evidence="2">Uncharacterized protein</fullName>
    </submittedName>
</protein>
<accession>W1PIT1</accession>
<keyword evidence="3" id="KW-1185">Reference proteome</keyword>
<dbReference type="EMBL" id="KI392979">
    <property type="protein sequence ID" value="ERN09887.1"/>
    <property type="molecule type" value="Genomic_DNA"/>
</dbReference>
<organism evidence="2 3">
    <name type="scientific">Amborella trichopoda</name>
    <dbReference type="NCBI Taxonomy" id="13333"/>
    <lineage>
        <taxon>Eukaryota</taxon>
        <taxon>Viridiplantae</taxon>
        <taxon>Streptophyta</taxon>
        <taxon>Embryophyta</taxon>
        <taxon>Tracheophyta</taxon>
        <taxon>Spermatophyta</taxon>
        <taxon>Magnoliopsida</taxon>
        <taxon>Amborellales</taxon>
        <taxon>Amborellaceae</taxon>
        <taxon>Amborella</taxon>
    </lineage>
</organism>
<dbReference type="HOGENOM" id="CLU_2389120_0_0_1"/>
<proteinExistence type="predicted"/>